<dbReference type="Proteomes" id="UP001179858">
    <property type="component" value="Chromosome"/>
</dbReference>
<keyword evidence="3 5" id="KW-0456">Lyase</keyword>
<keyword evidence="4 5" id="KW-0704">Schiff base</keyword>
<evidence type="ECO:0000256" key="4">
    <source>
        <dbReference type="ARBA" id="ARBA00023270"/>
    </source>
</evidence>
<feature type="binding site" evidence="5">
    <location>
        <position position="202"/>
    </location>
    <ligand>
        <name>3-dehydroquinate</name>
        <dbReference type="ChEBI" id="CHEBI:32364"/>
    </ligand>
</feature>
<dbReference type="Gene3D" id="3.20.20.70">
    <property type="entry name" value="Aldolase class I"/>
    <property type="match status" value="1"/>
</dbReference>
<dbReference type="NCBIfam" id="TIGR01093">
    <property type="entry name" value="aroD"/>
    <property type="match status" value="1"/>
</dbReference>
<sequence>MHLEFTTGQTQTAVSLMPRHLDDCLHELILINQKKDAIDILEWRLDYWQDPAQLLTAAEKIAALDLPLILTVRTTNDGGLASAQDYLTYYAPLIKAHIGQAIDLEWSLAAEQRHQLAELAHQQHYQVLLSHHDTVQTPDNDTLRTQLLAMQADPDADLLKLATTAQSPADTTRLLAATQSFTHQFDKPLTTMAMSEFGVASRIFGGQFGSAISFGYLETPSAPGQLPIEQLKGLLTTNQA</sequence>
<organism evidence="6 7">
    <name type="scientific">Latilactobacillus sakei</name>
    <name type="common">Lactobacillus sakei</name>
    <dbReference type="NCBI Taxonomy" id="1599"/>
    <lineage>
        <taxon>Bacteria</taxon>
        <taxon>Bacillati</taxon>
        <taxon>Bacillota</taxon>
        <taxon>Bacilli</taxon>
        <taxon>Lactobacillales</taxon>
        <taxon>Lactobacillaceae</taxon>
        <taxon>Latilactobacillus</taxon>
    </lineage>
</organism>
<name>A0AAF0K5Y1_LATSK</name>
<dbReference type="GO" id="GO:0046279">
    <property type="term" value="P:3,4-dihydroxybenzoate biosynthetic process"/>
    <property type="evidence" value="ECO:0007669"/>
    <property type="project" value="UniProtKB-ARBA"/>
</dbReference>
<comment type="function">
    <text evidence="5">Involved in the third step of the chorismate pathway, which leads to the biosynthesis of aromatic amino acids. Catalyzes the cis-dehydration of 3-dehydroquinate (DHQ) and introduces the first double bond of the aromatic ring to yield 3-dehydroshikimate.</text>
</comment>
<dbReference type="GO" id="GO:0003855">
    <property type="term" value="F:3-dehydroquinate dehydratase activity"/>
    <property type="evidence" value="ECO:0007669"/>
    <property type="project" value="UniProtKB-UniRule"/>
</dbReference>
<feature type="active site" description="Proton donor/acceptor" evidence="5">
    <location>
        <position position="132"/>
    </location>
</feature>
<dbReference type="GO" id="GO:0008652">
    <property type="term" value="P:amino acid biosynthetic process"/>
    <property type="evidence" value="ECO:0007669"/>
    <property type="project" value="UniProtKB-KW"/>
</dbReference>
<dbReference type="RefSeq" id="WP_280103345.1">
    <property type="nucleotide sequence ID" value="NZ_CP122959.1"/>
</dbReference>
<comment type="pathway">
    <text evidence="5">Metabolic intermediate biosynthesis; chorismate biosynthesis; chorismate from D-erythrose 4-phosphate and phosphoenolpyruvate: step 3/7.</text>
</comment>
<feature type="binding site" evidence="5">
    <location>
        <begin position="42"/>
        <end position="44"/>
    </location>
    <ligand>
        <name>3-dehydroquinate</name>
        <dbReference type="ChEBI" id="CHEBI:32364"/>
    </ligand>
</feature>
<evidence type="ECO:0000313" key="7">
    <source>
        <dbReference type="Proteomes" id="UP001179858"/>
    </source>
</evidence>
<dbReference type="EMBL" id="CP122959">
    <property type="protein sequence ID" value="WGI20118.1"/>
    <property type="molecule type" value="Genomic_DNA"/>
</dbReference>
<dbReference type="FunFam" id="3.20.20.70:FF:000047">
    <property type="entry name" value="3-dehydroquinate dehydratase"/>
    <property type="match status" value="1"/>
</dbReference>
<dbReference type="SUPFAM" id="SSF51569">
    <property type="entry name" value="Aldolase"/>
    <property type="match status" value="1"/>
</dbReference>
<evidence type="ECO:0000313" key="6">
    <source>
        <dbReference type="EMBL" id="WGI20118.1"/>
    </source>
</evidence>
<keyword evidence="5" id="KW-0028">Amino-acid biosynthesis</keyword>
<feature type="binding site" evidence="5">
    <location>
        <position position="221"/>
    </location>
    <ligand>
        <name>3-dehydroquinate</name>
        <dbReference type="ChEBI" id="CHEBI:32364"/>
    </ligand>
</feature>
<dbReference type="Pfam" id="PF01487">
    <property type="entry name" value="DHquinase_I"/>
    <property type="match status" value="1"/>
</dbReference>
<evidence type="ECO:0000256" key="2">
    <source>
        <dbReference type="ARBA" id="ARBA00023141"/>
    </source>
</evidence>
<evidence type="ECO:0000256" key="5">
    <source>
        <dbReference type="HAMAP-Rule" id="MF_00214"/>
    </source>
</evidence>
<dbReference type="EC" id="4.2.1.10" evidence="5"/>
<feature type="active site" description="Schiff-base intermediate with substrate" evidence="5">
    <location>
        <position position="160"/>
    </location>
</feature>
<proteinExistence type="inferred from homology"/>
<dbReference type="PANTHER" id="PTHR43699:SF1">
    <property type="entry name" value="3-DEHYDROQUINATE DEHYDRATASE"/>
    <property type="match status" value="1"/>
</dbReference>
<comment type="subunit">
    <text evidence="5">Homodimer.</text>
</comment>
<keyword evidence="2 5" id="KW-0057">Aromatic amino acid biosynthesis</keyword>
<dbReference type="GO" id="GO:0009073">
    <property type="term" value="P:aromatic amino acid family biosynthetic process"/>
    <property type="evidence" value="ECO:0007669"/>
    <property type="project" value="UniProtKB-KW"/>
</dbReference>
<gene>
    <name evidence="5 6" type="primary">aroD</name>
    <name evidence="6" type="ORF">QBD03_05245</name>
</gene>
<comment type="catalytic activity">
    <reaction evidence="1 5">
        <text>3-dehydroquinate = 3-dehydroshikimate + H2O</text>
        <dbReference type="Rhea" id="RHEA:21096"/>
        <dbReference type="ChEBI" id="CHEBI:15377"/>
        <dbReference type="ChEBI" id="CHEBI:16630"/>
        <dbReference type="ChEBI" id="CHEBI:32364"/>
        <dbReference type="EC" id="4.2.1.10"/>
    </reaction>
</comment>
<feature type="binding site" evidence="5">
    <location>
        <position position="15"/>
    </location>
    <ligand>
        <name>3-dehydroquinate</name>
        <dbReference type="ChEBI" id="CHEBI:32364"/>
    </ligand>
</feature>
<dbReference type="CDD" id="cd00502">
    <property type="entry name" value="DHQase_I"/>
    <property type="match status" value="1"/>
</dbReference>
<dbReference type="InterPro" id="IPR001381">
    <property type="entry name" value="DHquinase_I"/>
</dbReference>
<accession>A0AAF0K5Y1</accession>
<dbReference type="InterPro" id="IPR013785">
    <property type="entry name" value="Aldolase_TIM"/>
</dbReference>
<evidence type="ECO:0000256" key="1">
    <source>
        <dbReference type="ARBA" id="ARBA00001864"/>
    </source>
</evidence>
<dbReference type="HAMAP" id="MF_00214">
    <property type="entry name" value="AroD"/>
    <property type="match status" value="1"/>
</dbReference>
<comment type="similarity">
    <text evidence="5">Belongs to the type-I 3-dehydroquinase family.</text>
</comment>
<evidence type="ECO:0000256" key="3">
    <source>
        <dbReference type="ARBA" id="ARBA00023239"/>
    </source>
</evidence>
<reference evidence="6" key="1">
    <citation type="submission" date="2023-04" db="EMBL/GenBank/DDBJ databases">
        <title>Novel strain of Lactilactobacillus sakei and use thereof.</title>
        <authorList>
            <person name="Kim S.Y."/>
        </authorList>
    </citation>
    <scope>NUCLEOTIDE SEQUENCE</scope>
    <source>
        <strain evidence="6">HUP1</strain>
    </source>
</reference>
<protein>
    <recommendedName>
        <fullName evidence="5">3-dehydroquinate dehydratase</fullName>
        <shortName evidence="5">3-dehydroquinase</shortName>
        <ecNumber evidence="5">4.2.1.10</ecNumber>
    </recommendedName>
    <alternativeName>
        <fullName evidence="5">Type I DHQase</fullName>
    </alternativeName>
    <alternativeName>
        <fullName evidence="5">Type I dehydroquinase</fullName>
        <shortName evidence="5">DHQ1</shortName>
    </alternativeName>
</protein>
<feature type="binding site" evidence="5">
    <location>
        <position position="73"/>
    </location>
    <ligand>
        <name>3-dehydroquinate</name>
        <dbReference type="ChEBI" id="CHEBI:32364"/>
    </ligand>
</feature>
<dbReference type="AlphaFoldDB" id="A0AAF0K5Y1"/>
<dbReference type="GO" id="GO:0009423">
    <property type="term" value="P:chorismate biosynthetic process"/>
    <property type="evidence" value="ECO:0007669"/>
    <property type="project" value="UniProtKB-UniRule"/>
</dbReference>
<feature type="binding site" evidence="5">
    <location>
        <position position="225"/>
    </location>
    <ligand>
        <name>3-dehydroquinate</name>
        <dbReference type="ChEBI" id="CHEBI:32364"/>
    </ligand>
</feature>
<dbReference type="InterPro" id="IPR050146">
    <property type="entry name" value="Type-I_3-dehydroquinase"/>
</dbReference>
<dbReference type="PANTHER" id="PTHR43699">
    <property type="entry name" value="3-DEHYDROQUINATE DEHYDRATASE"/>
    <property type="match status" value="1"/>
</dbReference>